<feature type="domain" description="DUF2179" evidence="7">
    <location>
        <begin position="217"/>
        <end position="271"/>
    </location>
</feature>
<feature type="transmembrane region" description="Helical" evidence="6">
    <location>
        <begin position="46"/>
        <end position="67"/>
    </location>
</feature>
<name>A0A8J8M812_9FIRM</name>
<dbReference type="KEGG" id="vgu:HYG85_02750"/>
<sequence length="276" mass="30549">MLKKIKHYLIIIIGQLISAIAFHQILLPNDLIGGGFGGLATVINKLTNVNLQLILVGLCCPVIIWAFFKYNRKLVFYAAFCFGLFTFFIGIVGNFVPEFFTDPIVAAIVSGVLFGVSGGMIIREGAANGPEAIVGMYLKEKKGITIGTFFTVLNFCILTSSLTYGDITCIIYSLISIYIAGKVTDYIILGTRREYCVNIISDNFIEITEFIHKKLNRGVTFVPCVGTYKVRKKMMIKAVVTNQELITLKNYVSQLDDNSFVYVTESIEVFGGGFTD</sequence>
<evidence type="ECO:0000313" key="8">
    <source>
        <dbReference type="EMBL" id="QUH27890.1"/>
    </source>
</evidence>
<dbReference type="AlphaFoldDB" id="A0A8J8M812"/>
<dbReference type="PIRSF" id="PIRSF006483">
    <property type="entry name" value="Membrane_protein_YitT"/>
    <property type="match status" value="1"/>
</dbReference>
<keyword evidence="5 6" id="KW-0472">Membrane</keyword>
<feature type="transmembrane region" description="Helical" evidence="6">
    <location>
        <begin position="170"/>
        <end position="189"/>
    </location>
</feature>
<proteinExistence type="predicted"/>
<evidence type="ECO:0000256" key="5">
    <source>
        <dbReference type="ARBA" id="ARBA00023136"/>
    </source>
</evidence>
<dbReference type="Proteomes" id="UP000677305">
    <property type="component" value="Chromosome"/>
</dbReference>
<dbReference type="Gene3D" id="3.30.70.120">
    <property type="match status" value="1"/>
</dbReference>
<feature type="transmembrane region" description="Helical" evidence="6">
    <location>
        <begin position="104"/>
        <end position="122"/>
    </location>
</feature>
<dbReference type="GO" id="GO:0005886">
    <property type="term" value="C:plasma membrane"/>
    <property type="evidence" value="ECO:0007669"/>
    <property type="project" value="UniProtKB-SubCell"/>
</dbReference>
<accession>A0A8J8M812</accession>
<organism evidence="8 9">
    <name type="scientific">Vallitalea guaymasensis</name>
    <dbReference type="NCBI Taxonomy" id="1185412"/>
    <lineage>
        <taxon>Bacteria</taxon>
        <taxon>Bacillati</taxon>
        <taxon>Bacillota</taxon>
        <taxon>Clostridia</taxon>
        <taxon>Lachnospirales</taxon>
        <taxon>Vallitaleaceae</taxon>
        <taxon>Vallitalea</taxon>
    </lineage>
</organism>
<evidence type="ECO:0000256" key="4">
    <source>
        <dbReference type="ARBA" id="ARBA00022989"/>
    </source>
</evidence>
<keyword evidence="4 6" id="KW-1133">Transmembrane helix</keyword>
<dbReference type="RefSeq" id="WP_212692181.1">
    <property type="nucleotide sequence ID" value="NZ_CP058561.1"/>
</dbReference>
<dbReference type="CDD" id="cd16380">
    <property type="entry name" value="YitT_C"/>
    <property type="match status" value="1"/>
</dbReference>
<dbReference type="InterPro" id="IPR051461">
    <property type="entry name" value="UPF0750_membrane"/>
</dbReference>
<evidence type="ECO:0000256" key="3">
    <source>
        <dbReference type="ARBA" id="ARBA00022692"/>
    </source>
</evidence>
<dbReference type="EMBL" id="CP058561">
    <property type="protein sequence ID" value="QUH27890.1"/>
    <property type="molecule type" value="Genomic_DNA"/>
</dbReference>
<feature type="transmembrane region" description="Helical" evidence="6">
    <location>
        <begin position="74"/>
        <end position="92"/>
    </location>
</feature>
<dbReference type="PANTHER" id="PTHR33545">
    <property type="entry name" value="UPF0750 MEMBRANE PROTEIN YITT-RELATED"/>
    <property type="match status" value="1"/>
</dbReference>
<feature type="transmembrane region" description="Helical" evidence="6">
    <location>
        <begin position="143"/>
        <end position="164"/>
    </location>
</feature>
<keyword evidence="9" id="KW-1185">Reference proteome</keyword>
<dbReference type="Pfam" id="PF10035">
    <property type="entry name" value="DUF2179"/>
    <property type="match status" value="1"/>
</dbReference>
<evidence type="ECO:0000313" key="9">
    <source>
        <dbReference type="Proteomes" id="UP000677305"/>
    </source>
</evidence>
<evidence type="ECO:0000256" key="1">
    <source>
        <dbReference type="ARBA" id="ARBA00004651"/>
    </source>
</evidence>
<feature type="transmembrane region" description="Helical" evidence="6">
    <location>
        <begin position="7"/>
        <end position="26"/>
    </location>
</feature>
<reference evidence="8 9" key="1">
    <citation type="submission" date="2020-07" db="EMBL/GenBank/DDBJ databases">
        <title>Vallitalea guaymasensis genome.</title>
        <authorList>
            <person name="Postec A."/>
        </authorList>
    </citation>
    <scope>NUCLEOTIDE SEQUENCE [LARGE SCALE GENOMIC DNA]</scope>
    <source>
        <strain evidence="8 9">Ra1766G1</strain>
    </source>
</reference>
<evidence type="ECO:0000259" key="7">
    <source>
        <dbReference type="Pfam" id="PF10035"/>
    </source>
</evidence>
<gene>
    <name evidence="8" type="ORF">HYG85_02750</name>
</gene>
<protein>
    <submittedName>
        <fullName evidence="8">YitT family protein</fullName>
    </submittedName>
</protein>
<dbReference type="InterPro" id="IPR003740">
    <property type="entry name" value="YitT"/>
</dbReference>
<keyword evidence="3 6" id="KW-0812">Transmembrane</keyword>
<dbReference type="PANTHER" id="PTHR33545:SF5">
    <property type="entry name" value="UPF0750 MEMBRANE PROTEIN YITT"/>
    <property type="match status" value="1"/>
</dbReference>
<dbReference type="InterPro" id="IPR019264">
    <property type="entry name" value="DUF2179"/>
</dbReference>
<evidence type="ECO:0000256" key="6">
    <source>
        <dbReference type="SAM" id="Phobius"/>
    </source>
</evidence>
<evidence type="ECO:0000256" key="2">
    <source>
        <dbReference type="ARBA" id="ARBA00022475"/>
    </source>
</evidence>
<keyword evidence="2" id="KW-1003">Cell membrane</keyword>
<dbReference type="Pfam" id="PF02588">
    <property type="entry name" value="YitT_membrane"/>
    <property type="match status" value="1"/>
</dbReference>
<dbReference type="InterPro" id="IPR015867">
    <property type="entry name" value="N-reg_PII/ATP_PRibTrfase_C"/>
</dbReference>
<comment type="subcellular location">
    <subcellularLocation>
        <location evidence="1">Cell membrane</location>
        <topology evidence="1">Multi-pass membrane protein</topology>
    </subcellularLocation>
</comment>